<protein>
    <submittedName>
        <fullName evidence="2">Squalene-hopene cyclase C-terminal domain-containing protein</fullName>
    </submittedName>
</protein>
<dbReference type="InParanoid" id="A0A1C4YL62"/>
<dbReference type="InterPro" id="IPR032696">
    <property type="entry name" value="SQ_cyclase_C"/>
</dbReference>
<dbReference type="Gene3D" id="1.50.10.20">
    <property type="match status" value="1"/>
</dbReference>
<proteinExistence type="predicted"/>
<accession>A0A1C4YL62</accession>
<dbReference type="Gene3D" id="1.50.10.160">
    <property type="match status" value="1"/>
</dbReference>
<dbReference type="AlphaFoldDB" id="A0A1C4YL62"/>
<dbReference type="PANTHER" id="PTHR31739">
    <property type="entry name" value="ENT-COPALYL DIPHOSPHATE SYNTHASE, CHLOROPLASTIC"/>
    <property type="match status" value="1"/>
</dbReference>
<organism evidence="2 3">
    <name type="scientific">Micromonospora echinospora</name>
    <name type="common">Micromonospora purpurea</name>
    <dbReference type="NCBI Taxonomy" id="1877"/>
    <lineage>
        <taxon>Bacteria</taxon>
        <taxon>Bacillati</taxon>
        <taxon>Actinomycetota</taxon>
        <taxon>Actinomycetes</taxon>
        <taxon>Micromonosporales</taxon>
        <taxon>Micromonosporaceae</taxon>
        <taxon>Micromonospora</taxon>
    </lineage>
</organism>
<dbReference type="InterPro" id="IPR008930">
    <property type="entry name" value="Terpenoid_cyclase/PrenylTrfase"/>
</dbReference>
<dbReference type="GO" id="GO:0016102">
    <property type="term" value="P:diterpenoid biosynthetic process"/>
    <property type="evidence" value="ECO:0007669"/>
    <property type="project" value="TreeGrafter"/>
</dbReference>
<evidence type="ECO:0000313" key="3">
    <source>
        <dbReference type="Proteomes" id="UP000198253"/>
    </source>
</evidence>
<dbReference type="EMBL" id="LT607413">
    <property type="protein sequence ID" value="SCF21469.1"/>
    <property type="molecule type" value="Genomic_DNA"/>
</dbReference>
<feature type="domain" description="Squalene cyclase C-terminal" evidence="1">
    <location>
        <begin position="349"/>
        <end position="489"/>
    </location>
</feature>
<sequence>MSLLTAARDLVGEMTATPTGQSSVSVYETGRLVSLSPWLTLHAERIRYLLDAEHPRGGWGGPGGYGLVPTLSATEGLLAALRRGDLAGSPAQFRGAVAAVDRGLSVLGERLAAVPASALPDMPAIDLIVPALVEALTVHLDAVRDDPPPGLERWRQVAPRLSLPPGMTPTRLARVRAALASGHPLPDKLMHALEVTGPAARRAAGVVPVGPGTVGASPAATAAWLGVPDATTSTARAYLERVVRQHGGPVPCTSPISVFERSWVLSTLSRAGVPVTVPPSVLASLLDTLGPAGTATAPGLPVDADTTSVTLYALARAGHPVDPSSLWSFDTGEHFCTWPKEDGASITTNAHVLDAFGWHWRHTGERSRQLASVVRRLTTWLTDRQAPEGSWSSDRWHASPFYATSCAVLALHGYGVGAAVDPAVRRAVQWVLAGQHPDGSWGRWGGTAEETAYALQVLLAAGQPASDRCAEAIGRGWRWLATMAGSDGEPALWHDKDLYRPSLIVRAAVLGVTWWGRRCAGPEPVEAGPSSRSAMIRIA</sequence>
<dbReference type="InterPro" id="IPR050148">
    <property type="entry name" value="Terpene_synthase-like"/>
</dbReference>
<name>A0A1C4YL62_MICEC</name>
<dbReference type="GO" id="GO:0010333">
    <property type="term" value="F:terpene synthase activity"/>
    <property type="evidence" value="ECO:0007669"/>
    <property type="project" value="InterPro"/>
</dbReference>
<dbReference type="GO" id="GO:0000287">
    <property type="term" value="F:magnesium ion binding"/>
    <property type="evidence" value="ECO:0007669"/>
    <property type="project" value="TreeGrafter"/>
</dbReference>
<gene>
    <name evidence="2" type="ORF">GA0070618_4107</name>
</gene>
<dbReference type="Pfam" id="PF13243">
    <property type="entry name" value="SQHop_cyclase_C"/>
    <property type="match status" value="1"/>
</dbReference>
<dbReference type="SUPFAM" id="SSF48239">
    <property type="entry name" value="Terpenoid cyclases/Protein prenyltransferases"/>
    <property type="match status" value="1"/>
</dbReference>
<evidence type="ECO:0000313" key="2">
    <source>
        <dbReference type="EMBL" id="SCF21469.1"/>
    </source>
</evidence>
<keyword evidence="3" id="KW-1185">Reference proteome</keyword>
<dbReference type="PANTHER" id="PTHR31739:SF25">
    <property type="entry name" value="(E,E)-GERANYLLINALOOL SYNTHASE"/>
    <property type="match status" value="1"/>
</dbReference>
<dbReference type="Proteomes" id="UP000198253">
    <property type="component" value="Chromosome I"/>
</dbReference>
<dbReference type="OrthoDB" id="9758578at2"/>
<dbReference type="RefSeq" id="WP_088983078.1">
    <property type="nucleotide sequence ID" value="NZ_LT607413.1"/>
</dbReference>
<evidence type="ECO:0000259" key="1">
    <source>
        <dbReference type="Pfam" id="PF13243"/>
    </source>
</evidence>
<reference evidence="3" key="1">
    <citation type="submission" date="2016-06" db="EMBL/GenBank/DDBJ databases">
        <authorList>
            <person name="Varghese N."/>
            <person name="Submissions Spin"/>
        </authorList>
    </citation>
    <scope>NUCLEOTIDE SEQUENCE [LARGE SCALE GENOMIC DNA]</scope>
    <source>
        <strain evidence="3">DSM 43816</strain>
    </source>
</reference>